<name>A0A9P5PQ78_9AGAR</name>
<keyword evidence="2" id="KW-0813">Transport</keyword>
<keyword evidence="3 7" id="KW-0812">Transmembrane</keyword>
<evidence type="ECO:0000256" key="2">
    <source>
        <dbReference type="ARBA" id="ARBA00022448"/>
    </source>
</evidence>
<dbReference type="GO" id="GO:0016020">
    <property type="term" value="C:membrane"/>
    <property type="evidence" value="ECO:0007669"/>
    <property type="project" value="UniProtKB-SubCell"/>
</dbReference>
<evidence type="ECO:0000259" key="8">
    <source>
        <dbReference type="PROSITE" id="PS50939"/>
    </source>
</evidence>
<gene>
    <name evidence="9" type="ORF">BDP27DRAFT_1546601</name>
</gene>
<keyword evidence="6 7" id="KW-0472">Membrane</keyword>
<dbReference type="PANTHER" id="PTHR47797:SF5">
    <property type="entry name" value="CELLOBIOSE DEHYDROGENASE CYTOCHROME DOMAIN-CONTAINING PROTEIN"/>
    <property type="match status" value="1"/>
</dbReference>
<protein>
    <recommendedName>
        <fullName evidence="8">Cytochrome b561 domain-containing protein</fullName>
    </recommendedName>
</protein>
<feature type="domain" description="Cytochrome b561" evidence="8">
    <location>
        <begin position="1"/>
        <end position="182"/>
    </location>
</feature>
<evidence type="ECO:0000256" key="5">
    <source>
        <dbReference type="ARBA" id="ARBA00022989"/>
    </source>
</evidence>
<keyword evidence="10" id="KW-1185">Reference proteome</keyword>
<sequence length="225" mass="25669">MSSFPLTPFEEKARIHAHIAFFAFIVALPLGMIIARYLRTFTNSWFWPHAIVNFVMTGPLVFLAFAWGYQTTTTSGLPHFTDPHQKVGLALLIMYLIQVFLGIFIHFVKLPFHFPGGRHPQNYLHAILGISIVALATWQTRYGLWTEWAVVDVIHPVNAMCRHFWLGITIVSLFFFYGKSKLTDYSSRSGGCMVLVSFFSHVSTSRRQRTGEHKPKAAKTKTMCL</sequence>
<accession>A0A9P5PQ78</accession>
<evidence type="ECO:0000256" key="1">
    <source>
        <dbReference type="ARBA" id="ARBA00004370"/>
    </source>
</evidence>
<evidence type="ECO:0000256" key="7">
    <source>
        <dbReference type="SAM" id="Phobius"/>
    </source>
</evidence>
<dbReference type="SMART" id="SM00665">
    <property type="entry name" value="B561"/>
    <property type="match status" value="1"/>
</dbReference>
<dbReference type="OrthoDB" id="366214at2759"/>
<dbReference type="PROSITE" id="PS50939">
    <property type="entry name" value="CYTOCHROME_B561"/>
    <property type="match status" value="1"/>
</dbReference>
<evidence type="ECO:0000256" key="4">
    <source>
        <dbReference type="ARBA" id="ARBA00022982"/>
    </source>
</evidence>
<evidence type="ECO:0000256" key="6">
    <source>
        <dbReference type="ARBA" id="ARBA00023136"/>
    </source>
</evidence>
<dbReference type="Gene3D" id="1.20.120.1770">
    <property type="match status" value="1"/>
</dbReference>
<evidence type="ECO:0000313" key="10">
    <source>
        <dbReference type="Proteomes" id="UP000772434"/>
    </source>
</evidence>
<dbReference type="CDD" id="cd08760">
    <property type="entry name" value="Cyt_b561_FRRS1_like"/>
    <property type="match status" value="1"/>
</dbReference>
<proteinExistence type="predicted"/>
<feature type="transmembrane region" description="Helical" evidence="7">
    <location>
        <begin position="162"/>
        <end position="178"/>
    </location>
</feature>
<dbReference type="Proteomes" id="UP000772434">
    <property type="component" value="Unassembled WGS sequence"/>
</dbReference>
<comment type="subcellular location">
    <subcellularLocation>
        <location evidence="1">Membrane</location>
    </subcellularLocation>
</comment>
<dbReference type="AlphaFoldDB" id="A0A9P5PQ78"/>
<comment type="caution">
    <text evidence="9">The sequence shown here is derived from an EMBL/GenBank/DDBJ whole genome shotgun (WGS) entry which is preliminary data.</text>
</comment>
<feature type="transmembrane region" description="Helical" evidence="7">
    <location>
        <begin position="122"/>
        <end position="142"/>
    </location>
</feature>
<feature type="transmembrane region" description="Helical" evidence="7">
    <location>
        <begin position="89"/>
        <end position="110"/>
    </location>
</feature>
<organism evidence="9 10">
    <name type="scientific">Rhodocollybia butyracea</name>
    <dbReference type="NCBI Taxonomy" id="206335"/>
    <lineage>
        <taxon>Eukaryota</taxon>
        <taxon>Fungi</taxon>
        <taxon>Dikarya</taxon>
        <taxon>Basidiomycota</taxon>
        <taxon>Agaricomycotina</taxon>
        <taxon>Agaricomycetes</taxon>
        <taxon>Agaricomycetidae</taxon>
        <taxon>Agaricales</taxon>
        <taxon>Marasmiineae</taxon>
        <taxon>Omphalotaceae</taxon>
        <taxon>Rhodocollybia</taxon>
    </lineage>
</organism>
<dbReference type="InterPro" id="IPR006593">
    <property type="entry name" value="Cyt_b561/ferric_Rdtase_TM"/>
</dbReference>
<reference evidence="9" key="1">
    <citation type="submission" date="2020-11" db="EMBL/GenBank/DDBJ databases">
        <authorList>
            <consortium name="DOE Joint Genome Institute"/>
            <person name="Ahrendt S."/>
            <person name="Riley R."/>
            <person name="Andreopoulos W."/>
            <person name="Labutti K."/>
            <person name="Pangilinan J."/>
            <person name="Ruiz-Duenas F.J."/>
            <person name="Barrasa J.M."/>
            <person name="Sanchez-Garcia M."/>
            <person name="Camarero S."/>
            <person name="Miyauchi S."/>
            <person name="Serrano A."/>
            <person name="Linde D."/>
            <person name="Babiker R."/>
            <person name="Drula E."/>
            <person name="Ayuso-Fernandez I."/>
            <person name="Pacheco R."/>
            <person name="Padilla G."/>
            <person name="Ferreira P."/>
            <person name="Barriuso J."/>
            <person name="Kellner H."/>
            <person name="Castanera R."/>
            <person name="Alfaro M."/>
            <person name="Ramirez L."/>
            <person name="Pisabarro A.G."/>
            <person name="Kuo A."/>
            <person name="Tritt A."/>
            <person name="Lipzen A."/>
            <person name="He G."/>
            <person name="Yan M."/>
            <person name="Ng V."/>
            <person name="Cullen D."/>
            <person name="Martin F."/>
            <person name="Rosso M.-N."/>
            <person name="Henrissat B."/>
            <person name="Hibbett D."/>
            <person name="Martinez A.T."/>
            <person name="Grigoriev I.V."/>
        </authorList>
    </citation>
    <scope>NUCLEOTIDE SEQUENCE</scope>
    <source>
        <strain evidence="9">AH 40177</strain>
    </source>
</reference>
<dbReference type="PANTHER" id="PTHR47797">
    <property type="entry name" value="DEHYDROGENASE, PUTATIVE (AFU_ORTHOLOGUE AFUA_8G05805)-RELATED"/>
    <property type="match status" value="1"/>
</dbReference>
<keyword evidence="5 7" id="KW-1133">Transmembrane helix</keyword>
<evidence type="ECO:0000313" key="9">
    <source>
        <dbReference type="EMBL" id="KAF9066115.1"/>
    </source>
</evidence>
<evidence type="ECO:0000256" key="3">
    <source>
        <dbReference type="ARBA" id="ARBA00022692"/>
    </source>
</evidence>
<keyword evidence="4" id="KW-0249">Electron transport</keyword>
<dbReference type="EMBL" id="JADNRY010000092">
    <property type="protein sequence ID" value="KAF9066115.1"/>
    <property type="molecule type" value="Genomic_DNA"/>
</dbReference>
<feature type="transmembrane region" description="Helical" evidence="7">
    <location>
        <begin position="15"/>
        <end position="38"/>
    </location>
</feature>
<feature type="transmembrane region" description="Helical" evidence="7">
    <location>
        <begin position="50"/>
        <end position="69"/>
    </location>
</feature>